<evidence type="ECO:0000256" key="1">
    <source>
        <dbReference type="SAM" id="Phobius"/>
    </source>
</evidence>
<dbReference type="RefSeq" id="WP_073162156.1">
    <property type="nucleotide sequence ID" value="NZ_FRDA01000001.1"/>
</dbReference>
<name>A0A1M7JTH1_9PSED</name>
<dbReference type="AlphaFoldDB" id="A0A1M7JTH1"/>
<dbReference type="STRING" id="1190415.SAMN05216593_101544"/>
<gene>
    <name evidence="3" type="ORF">SAMN05216593_101544</name>
</gene>
<dbReference type="Pfam" id="PF13471">
    <property type="entry name" value="Transglut_core3"/>
    <property type="match status" value="1"/>
</dbReference>
<proteinExistence type="predicted"/>
<dbReference type="Proteomes" id="UP000183983">
    <property type="component" value="Unassembled WGS sequence"/>
</dbReference>
<evidence type="ECO:0000313" key="3">
    <source>
        <dbReference type="EMBL" id="SHM56359.1"/>
    </source>
</evidence>
<keyword evidence="1" id="KW-0812">Transmembrane</keyword>
<reference evidence="3 4" key="1">
    <citation type="submission" date="2016-11" db="EMBL/GenBank/DDBJ databases">
        <authorList>
            <person name="Jaros S."/>
            <person name="Januszkiewicz K."/>
            <person name="Wedrychowicz H."/>
        </authorList>
    </citation>
    <scope>NUCLEOTIDE SEQUENCE [LARGE SCALE GENOMIC DNA]</scope>
    <source>
        <strain evidence="3 4">LMG 26898</strain>
    </source>
</reference>
<protein>
    <submittedName>
        <fullName evidence="3">Transglutaminase-like superfamily protein</fullName>
    </submittedName>
</protein>
<evidence type="ECO:0000259" key="2">
    <source>
        <dbReference type="Pfam" id="PF13471"/>
    </source>
</evidence>
<dbReference type="OrthoDB" id="6167468at2"/>
<dbReference type="NCBIfam" id="NF033537">
    <property type="entry name" value="lasso_biosyn_B2"/>
    <property type="match status" value="1"/>
</dbReference>
<dbReference type="EMBL" id="FRDA01000001">
    <property type="protein sequence ID" value="SHM56359.1"/>
    <property type="molecule type" value="Genomic_DNA"/>
</dbReference>
<accession>A0A1M7JTH1</accession>
<dbReference type="InterPro" id="IPR032708">
    <property type="entry name" value="McjB_C"/>
</dbReference>
<evidence type="ECO:0000313" key="4">
    <source>
        <dbReference type="Proteomes" id="UP000183983"/>
    </source>
</evidence>
<organism evidence="3 4">
    <name type="scientific">Pseudomonas asturiensis</name>
    <dbReference type="NCBI Taxonomy" id="1190415"/>
    <lineage>
        <taxon>Bacteria</taxon>
        <taxon>Pseudomonadati</taxon>
        <taxon>Pseudomonadota</taxon>
        <taxon>Gammaproteobacteria</taxon>
        <taxon>Pseudomonadales</taxon>
        <taxon>Pseudomonadaceae</taxon>
        <taxon>Pseudomonas</taxon>
    </lineage>
</organism>
<keyword evidence="1" id="KW-0472">Membrane</keyword>
<dbReference type="InterPro" id="IPR053521">
    <property type="entry name" value="McjB-like"/>
</dbReference>
<feature type="transmembrane region" description="Helical" evidence="1">
    <location>
        <begin position="16"/>
        <end position="35"/>
    </location>
</feature>
<sequence>MARPTDHWRLPGGDRWLTLEAAAALLFAAIAVRTLPFRWIIKWSGSAAKSLQHSDVSLHPIAHSALPGQIGNAVKRAARHLPLTLLCLPQALAANWMLRRRGVAASLHFGVALCEGPVRRMRAHAWLTVGQQSVIGVAGSQAFVEVARFSDEAPDRSPES</sequence>
<keyword evidence="1" id="KW-1133">Transmembrane helix</keyword>
<feature type="domain" description="Microcin J25-processing protein McjB C-terminal" evidence="2">
    <location>
        <begin position="32"/>
        <end position="146"/>
    </location>
</feature>